<evidence type="ECO:0000313" key="1">
    <source>
        <dbReference type="EMBL" id="EOQ90753.1"/>
    </source>
</evidence>
<dbReference type="EMBL" id="AOGX02000005">
    <property type="protein sequence ID" value="EOQ90753.1"/>
    <property type="molecule type" value="Genomic_DNA"/>
</dbReference>
<accession>A0A5E8HJ62</accession>
<dbReference type="Proteomes" id="UP000013996">
    <property type="component" value="Unassembled WGS sequence"/>
</dbReference>
<organism evidence="1 2">
    <name type="scientific">Leptospira yanagawae serovar Saopaulo str. Sao Paulo = ATCC 700523</name>
    <dbReference type="NCBI Taxonomy" id="1249483"/>
    <lineage>
        <taxon>Bacteria</taxon>
        <taxon>Pseudomonadati</taxon>
        <taxon>Spirochaetota</taxon>
        <taxon>Spirochaetia</taxon>
        <taxon>Leptospirales</taxon>
        <taxon>Leptospiraceae</taxon>
        <taxon>Leptospira</taxon>
    </lineage>
</organism>
<dbReference type="STRING" id="1249483.LEP1GSC202_0434"/>
<dbReference type="AlphaFoldDB" id="A0A5E8HJ62"/>
<evidence type="ECO:0000313" key="2">
    <source>
        <dbReference type="Proteomes" id="UP000013996"/>
    </source>
</evidence>
<protein>
    <submittedName>
        <fullName evidence="1">Uncharacterized protein</fullName>
    </submittedName>
</protein>
<gene>
    <name evidence="1" type="ORF">LEP1GSC202_0434</name>
</gene>
<proteinExistence type="predicted"/>
<sequence length="52" mass="5969">MIKKFGLTKQKFILDIAGAFLKKIEYAPLLIASGKYAKCWRNYIFLEVSVSI</sequence>
<reference evidence="1 2" key="1">
    <citation type="submission" date="2013-04" db="EMBL/GenBank/DDBJ databases">
        <authorList>
            <person name="Harkins D.M."/>
            <person name="Durkin A.S."/>
            <person name="Brinkac L.M."/>
            <person name="Haft D.H."/>
            <person name="Selengut J.D."/>
            <person name="Sanka R."/>
            <person name="DePew J."/>
            <person name="Purushe J."/>
            <person name="Hartskeerl R.A."/>
            <person name="Ahmed A."/>
            <person name="van der Linden H."/>
            <person name="Goris M.G.A."/>
            <person name="Vinetz J.M."/>
            <person name="Sutton G.G."/>
            <person name="Nierman W.C."/>
            <person name="Fouts D.E."/>
        </authorList>
    </citation>
    <scope>NUCLEOTIDE SEQUENCE [LARGE SCALE GENOMIC DNA]</scope>
    <source>
        <strain evidence="1 2">Sao Paulo</strain>
    </source>
</reference>
<name>A0A5E8HJ62_9LEPT</name>
<comment type="caution">
    <text evidence="1">The sequence shown here is derived from an EMBL/GenBank/DDBJ whole genome shotgun (WGS) entry which is preliminary data.</text>
</comment>